<dbReference type="Proteomes" id="UP000268051">
    <property type="component" value="Unassembled WGS sequence"/>
</dbReference>
<sequence>MPRYNIYATLLPIKKVLLYSSPATTSVRRGCVLNPIFLPSRPIACHILCVIYSHCCIELVDKLTV</sequence>
<evidence type="ECO:0000313" key="1">
    <source>
        <dbReference type="EMBL" id="ROU15803.1"/>
    </source>
</evidence>
<evidence type="ECO:0000313" key="2">
    <source>
        <dbReference type="Proteomes" id="UP000268051"/>
    </source>
</evidence>
<proteinExistence type="predicted"/>
<dbReference type="EMBL" id="RHFN01000006">
    <property type="protein sequence ID" value="ROU15803.1"/>
    <property type="molecule type" value="Genomic_DNA"/>
</dbReference>
<reference evidence="1 2" key="1">
    <citation type="submission" date="2018-10" db="EMBL/GenBank/DDBJ databases">
        <title>Horizontal transference of carbapenem resistance between Klebsiella pneumoniae and Kluyvera ascorbata during abdominal infection: a case report.</title>
        <authorList>
            <person name="Raro O.H.F."/>
            <person name="Lima-Morales D."/>
            <person name="Barth A.L."/>
            <person name="Paim T.G.S."/>
            <person name="Mott M.P."/>
            <person name="Riche C.V.W."/>
            <person name="Teixeira U.F."/>
            <person name="Waechter F."/>
            <person name="Dias C.A.G."/>
        </authorList>
    </citation>
    <scope>NUCLEOTIDE SEQUENCE [LARGE SCALE GENOMIC DNA]</scope>
    <source>
        <strain evidence="1 2">OT2</strain>
    </source>
</reference>
<comment type="caution">
    <text evidence="1">The sequence shown here is derived from an EMBL/GenBank/DDBJ whole genome shotgun (WGS) entry which is preliminary data.</text>
</comment>
<name>A0A3N2S7Y0_9ENTR</name>
<protein>
    <submittedName>
        <fullName evidence="1">Uncharacterized protein</fullName>
    </submittedName>
</protein>
<organism evidence="1 2">
    <name type="scientific">Kluyvera ascorbata</name>
    <dbReference type="NCBI Taxonomy" id="51288"/>
    <lineage>
        <taxon>Bacteria</taxon>
        <taxon>Pseudomonadati</taxon>
        <taxon>Pseudomonadota</taxon>
        <taxon>Gammaproteobacteria</taxon>
        <taxon>Enterobacterales</taxon>
        <taxon>Enterobacteriaceae</taxon>
        <taxon>Kluyvera</taxon>
    </lineage>
</organism>
<gene>
    <name evidence="1" type="ORF">EB837_08100</name>
</gene>
<accession>A0A3N2S7Y0</accession>
<dbReference type="AlphaFoldDB" id="A0A3N2S7Y0"/>